<accession>A0ABV2SDR2</accession>
<evidence type="ECO:0000313" key="3">
    <source>
        <dbReference type="EMBL" id="MET4755904.1"/>
    </source>
</evidence>
<dbReference type="Proteomes" id="UP001549366">
    <property type="component" value="Unassembled WGS sequence"/>
</dbReference>
<dbReference type="RefSeq" id="WP_354010279.1">
    <property type="nucleotide sequence ID" value="NZ_JBEWTA010000001.1"/>
</dbReference>
<evidence type="ECO:0000313" key="4">
    <source>
        <dbReference type="Proteomes" id="UP001549366"/>
    </source>
</evidence>
<gene>
    <name evidence="3" type="ORF">V5J35_001096</name>
</gene>
<keyword evidence="2" id="KW-0732">Signal</keyword>
<organism evidence="3 4">
    <name type="scientific">Endozoicomonas lisbonensis</name>
    <dbReference type="NCBI Taxonomy" id="3120522"/>
    <lineage>
        <taxon>Bacteria</taxon>
        <taxon>Pseudomonadati</taxon>
        <taxon>Pseudomonadota</taxon>
        <taxon>Gammaproteobacteria</taxon>
        <taxon>Oceanospirillales</taxon>
        <taxon>Endozoicomonadaceae</taxon>
        <taxon>Endozoicomonas</taxon>
    </lineage>
</organism>
<dbReference type="EMBL" id="JBEWTB010000002">
    <property type="protein sequence ID" value="MET4755904.1"/>
    <property type="molecule type" value="Genomic_DNA"/>
</dbReference>
<feature type="compositionally biased region" description="Low complexity" evidence="1">
    <location>
        <begin position="123"/>
        <end position="137"/>
    </location>
</feature>
<name>A0ABV2SDR2_9GAMM</name>
<keyword evidence="4" id="KW-1185">Reference proteome</keyword>
<protein>
    <submittedName>
        <fullName evidence="3">Uncharacterized protein</fullName>
    </submittedName>
</protein>
<evidence type="ECO:0000256" key="2">
    <source>
        <dbReference type="SAM" id="SignalP"/>
    </source>
</evidence>
<feature type="chain" id="PRO_5046711071" evidence="2">
    <location>
        <begin position="23"/>
        <end position="573"/>
    </location>
</feature>
<reference evidence="3 4" key="1">
    <citation type="submission" date="2024-06" db="EMBL/GenBank/DDBJ databases">
        <title>Genomic Encyclopedia of Type Strains, Phase V (KMG-V): Genome sequencing to study the core and pangenomes of soil and plant-associated prokaryotes.</title>
        <authorList>
            <person name="Whitman W."/>
        </authorList>
    </citation>
    <scope>NUCLEOTIDE SEQUENCE [LARGE SCALE GENOMIC DNA]</scope>
    <source>
        <strain evidence="3 4">NE40</strain>
    </source>
</reference>
<feature type="region of interest" description="Disordered" evidence="1">
    <location>
        <begin position="106"/>
        <end position="137"/>
    </location>
</feature>
<feature type="signal peptide" evidence="2">
    <location>
        <begin position="1"/>
        <end position="22"/>
    </location>
</feature>
<comment type="caution">
    <text evidence="3">The sequence shown here is derived from an EMBL/GenBank/DDBJ whole genome shotgun (WGS) entry which is preliminary data.</text>
</comment>
<proteinExistence type="predicted"/>
<evidence type="ECO:0000256" key="1">
    <source>
        <dbReference type="SAM" id="MobiDB-lite"/>
    </source>
</evidence>
<sequence>MRDPFFLSSSLLVSLSVCPVHAVLPGKGDVPDTSNIAILAALGAFGHQALNSNNVAIPENPQQQMEPHQQPVAESTAVRPNLPADALEYIRSLEVNTLPFEDSEYQANQNQEPVPEGATAVDSNDAASPSTHSSSRSDSLNFLIEANRFWQQSHRQLVAPLSSSDRANRDRMGGGNDVLDGVFDRFPDTEQVNPWLQSVNDFTALDSIVENFAQYSLIDLHYVLWRIAHNIGSRGLMRTLVLNTNLLSRSFMRDLITFDQLSGEFIGREALLSRLNDLRIAVSISANAGNAAQLLPGIVNSHLYNAIRLYALEQYKNALANPGGRPNIGQLLVFIRHLSENVASTFDGQNYLEGNREAYARSRALFWLFHLFDGVREFSREESRYINSAYRSFTALYMTFMGDTSRAHEILRTVADGEVTFPRGEDSQEVSSLINRVVDGNMDMLSTLGLQYYRPDVYHSLYFLMRMPFSGQTPHTIVNSGSLDVLRSIREALAFHLDSLPVLSDSNEILTAHITDIARFELGVLQGIEARQKNSRLALENKRLEIKYAYDKKHSKKRNLLNVIKKTMEPRKQ</sequence>